<feature type="transmembrane region" description="Helical" evidence="1">
    <location>
        <begin position="47"/>
        <end position="67"/>
    </location>
</feature>
<keyword evidence="1" id="KW-1133">Transmembrane helix</keyword>
<gene>
    <name evidence="2" type="ORF">ORV05_05045</name>
</gene>
<evidence type="ECO:0000313" key="3">
    <source>
        <dbReference type="Proteomes" id="UP001163203"/>
    </source>
</evidence>
<proteinExistence type="predicted"/>
<protein>
    <recommendedName>
        <fullName evidence="4">DUF1003 domain-containing protein</fullName>
    </recommendedName>
</protein>
<name>A0ABY7B4B3_9PSEU</name>
<evidence type="ECO:0000256" key="1">
    <source>
        <dbReference type="SAM" id="Phobius"/>
    </source>
</evidence>
<dbReference type="Proteomes" id="UP001163203">
    <property type="component" value="Chromosome"/>
</dbReference>
<keyword evidence="1" id="KW-0812">Transmembrane</keyword>
<sequence length="111" mass="12698">MNINDRIAMWLTKVFGTMWMTYAFAVYGTLGAIFTDAQPVLLYWSNWVQLWSLPLLLVGTTVINRAAEQRAEQRAQETHDAVMEELRLVREENEGLKTLMQLLSPDHTGGL</sequence>
<reference evidence="2" key="1">
    <citation type="submission" date="2022-11" db="EMBL/GenBank/DDBJ databases">
        <authorList>
            <person name="Mo P."/>
        </authorList>
    </citation>
    <scope>NUCLEOTIDE SEQUENCE</scope>
    <source>
        <strain evidence="2">HUAS 11-8</strain>
    </source>
</reference>
<evidence type="ECO:0000313" key="2">
    <source>
        <dbReference type="EMBL" id="WAL67159.1"/>
    </source>
</evidence>
<evidence type="ECO:0008006" key="4">
    <source>
        <dbReference type="Google" id="ProtNLM"/>
    </source>
</evidence>
<keyword evidence="1" id="KW-0472">Membrane</keyword>
<organism evidence="2 3">
    <name type="scientific">Amycolatopsis cynarae</name>
    <dbReference type="NCBI Taxonomy" id="2995223"/>
    <lineage>
        <taxon>Bacteria</taxon>
        <taxon>Bacillati</taxon>
        <taxon>Actinomycetota</taxon>
        <taxon>Actinomycetes</taxon>
        <taxon>Pseudonocardiales</taxon>
        <taxon>Pseudonocardiaceae</taxon>
        <taxon>Amycolatopsis</taxon>
    </lineage>
</organism>
<dbReference type="RefSeq" id="WP_268757287.1">
    <property type="nucleotide sequence ID" value="NZ_CP113836.1"/>
</dbReference>
<dbReference type="EMBL" id="CP113836">
    <property type="protein sequence ID" value="WAL67159.1"/>
    <property type="molecule type" value="Genomic_DNA"/>
</dbReference>
<feature type="transmembrane region" description="Helical" evidence="1">
    <location>
        <begin position="7"/>
        <end position="27"/>
    </location>
</feature>
<accession>A0ABY7B4B3</accession>
<keyword evidence="3" id="KW-1185">Reference proteome</keyword>